<accession>A0A8B9GCE6</accession>
<evidence type="ECO:0000256" key="1">
    <source>
        <dbReference type="SAM" id="MobiDB-lite"/>
    </source>
</evidence>
<protein>
    <submittedName>
        <fullName evidence="2">Protocadherin 18</fullName>
    </submittedName>
</protein>
<feature type="compositionally biased region" description="Basic and acidic residues" evidence="1">
    <location>
        <begin position="49"/>
        <end position="58"/>
    </location>
</feature>
<dbReference type="Ensembl" id="ENSACOT00000020377.1">
    <property type="protein sequence ID" value="ENSACOP00000019679.1"/>
    <property type="gene ID" value="ENSACOG00000013527.1"/>
</dbReference>
<keyword evidence="3" id="KW-1185">Reference proteome</keyword>
<reference evidence="2" key="2">
    <citation type="submission" date="2025-09" db="UniProtKB">
        <authorList>
            <consortium name="Ensembl"/>
        </authorList>
    </citation>
    <scope>IDENTIFICATION</scope>
</reference>
<reference evidence="2" key="1">
    <citation type="submission" date="2025-08" db="UniProtKB">
        <authorList>
            <consortium name="Ensembl"/>
        </authorList>
    </citation>
    <scope>IDENTIFICATION</scope>
</reference>
<name>A0A8B9GCE6_9PSIT</name>
<dbReference type="Proteomes" id="UP000694522">
    <property type="component" value="Unplaced"/>
</dbReference>
<feature type="region of interest" description="Disordered" evidence="1">
    <location>
        <begin position="122"/>
        <end position="184"/>
    </location>
</feature>
<feature type="region of interest" description="Disordered" evidence="1">
    <location>
        <begin position="49"/>
        <end position="69"/>
    </location>
</feature>
<proteinExistence type="predicted"/>
<evidence type="ECO:0000313" key="3">
    <source>
        <dbReference type="Proteomes" id="UP000694522"/>
    </source>
</evidence>
<organism evidence="2 3">
    <name type="scientific">Amazona collaria</name>
    <name type="common">yellow-billed parrot</name>
    <dbReference type="NCBI Taxonomy" id="241587"/>
    <lineage>
        <taxon>Eukaryota</taxon>
        <taxon>Metazoa</taxon>
        <taxon>Chordata</taxon>
        <taxon>Craniata</taxon>
        <taxon>Vertebrata</taxon>
        <taxon>Euteleostomi</taxon>
        <taxon>Archelosauria</taxon>
        <taxon>Archosauria</taxon>
        <taxon>Dinosauria</taxon>
        <taxon>Saurischia</taxon>
        <taxon>Theropoda</taxon>
        <taxon>Coelurosauria</taxon>
        <taxon>Aves</taxon>
        <taxon>Neognathae</taxon>
        <taxon>Neoaves</taxon>
        <taxon>Telluraves</taxon>
        <taxon>Australaves</taxon>
        <taxon>Psittaciformes</taxon>
        <taxon>Psittacidae</taxon>
        <taxon>Amazona</taxon>
    </lineage>
</organism>
<evidence type="ECO:0000313" key="2">
    <source>
        <dbReference type="Ensembl" id="ENSACOP00000019679.1"/>
    </source>
</evidence>
<feature type="compositionally biased region" description="Low complexity" evidence="1">
    <location>
        <begin position="130"/>
        <end position="148"/>
    </location>
</feature>
<sequence length="316" mass="35367">IRLVPGCPGTVSQLLSMLHQGQYQPRPSFRGNKYSRSYRYALQDMDKFSLKDSGRGDSEAGDSDYDLGRESPIDRLLGEGFSDLFLTDGRIPAAMRLCTEECRVLGHSDQCWMPPLPSPSSDYRSNMFIPGEEFQPPQLQQQQQQQQGLEEDPQLADTSEKKKSFSTFGKDCQSEEESGDNCTSSLLSEMSSVFQRLLPPSLDAYTECNEMDRSSSLERRKGHLPAKTVNYPQGVAAWAASTHFQNPANSGPTLGTHSGVQPSSKWLPAMEEIPENYEEDDFDNMLNHLSDGKHELMDASELVAEINKLLQDVRQN</sequence>
<dbReference type="AlphaFoldDB" id="A0A8B9GCE6"/>